<dbReference type="PANTHER" id="PTHR33823:SF2">
    <property type="entry name" value="RNA POLYMERASE-BINDING TRANSCRIPTION FACTOR DKSA"/>
    <property type="match status" value="1"/>
</dbReference>
<dbReference type="AlphaFoldDB" id="A0AAD1FRH0"/>
<proteinExistence type="predicted"/>
<evidence type="ECO:0000259" key="6">
    <source>
        <dbReference type="Pfam" id="PF01258"/>
    </source>
</evidence>
<keyword evidence="2" id="KW-0863">Zinc-finger</keyword>
<organism evidence="7 8">
    <name type="scientific">Blattabacterium punctulatus CPU2</name>
    <dbReference type="NCBI Taxonomy" id="1457032"/>
    <lineage>
        <taxon>Bacteria</taxon>
        <taxon>Pseudomonadati</taxon>
        <taxon>Bacteroidota</taxon>
        <taxon>Flavobacteriia</taxon>
        <taxon>Flavobacteriales</taxon>
        <taxon>Blattabacteriaceae</taxon>
        <taxon>Blattabacterium</taxon>
    </lineage>
</organism>
<gene>
    <name evidence="7" type="primary">dksA</name>
    <name evidence="7" type="ORF">CPU2_447</name>
</gene>
<accession>A0AAD1FRH0</accession>
<dbReference type="InterPro" id="IPR000962">
    <property type="entry name" value="Znf_DskA_TraR"/>
</dbReference>
<evidence type="ECO:0000256" key="5">
    <source>
        <dbReference type="SAM" id="Coils"/>
    </source>
</evidence>
<dbReference type="Pfam" id="PF01258">
    <property type="entry name" value="zf-dskA_traR"/>
    <property type="match status" value="1"/>
</dbReference>
<dbReference type="RefSeq" id="WP_110548598.1">
    <property type="nucleotide sequence ID" value="NZ_AP014610.1"/>
</dbReference>
<dbReference type="Proteomes" id="UP000262607">
    <property type="component" value="Chromosome"/>
</dbReference>
<dbReference type="GeneID" id="66556621"/>
<sequence>MKEQEKQRYSMEERKEFRKIILKKLEKVKKDLSILKENLDNDQNNGTDDTYPTFKAFEEGSETLSKEQNAQILEHLKNFIQSLNSALIRVENKDYGICRITKKLIPKARLMAVPHTTLSIEGKRQVENQRK</sequence>
<protein>
    <submittedName>
        <fullName evidence="7">DnaK suppressor protein</fullName>
    </submittedName>
</protein>
<dbReference type="PANTHER" id="PTHR33823">
    <property type="entry name" value="RNA POLYMERASE-BINDING TRANSCRIPTION FACTOR DKSA-RELATED"/>
    <property type="match status" value="1"/>
</dbReference>
<name>A0AAD1FRH0_9FLAO</name>
<keyword evidence="5" id="KW-0175">Coiled coil</keyword>
<evidence type="ECO:0000256" key="2">
    <source>
        <dbReference type="ARBA" id="ARBA00022771"/>
    </source>
</evidence>
<reference evidence="7 8" key="1">
    <citation type="submission" date="2014-06" db="EMBL/GenBank/DDBJ databases">
        <title>Genome sequence of the intracellular symbiont Blattabacterium cuenoti, strain CPU2 from the wood feeding cockroach Cryptocercus punctulatus.</title>
        <authorList>
            <person name="Kinjo Y."/>
            <person name="Ohkuma M."/>
            <person name="Tokuda G."/>
        </authorList>
    </citation>
    <scope>NUCLEOTIDE SEQUENCE [LARGE SCALE GENOMIC DNA]</scope>
    <source>
        <strain evidence="7 8">CPU2</strain>
    </source>
</reference>
<dbReference type="Gene3D" id="1.20.120.910">
    <property type="entry name" value="DksA, coiled-coil domain"/>
    <property type="match status" value="1"/>
</dbReference>
<evidence type="ECO:0000313" key="7">
    <source>
        <dbReference type="EMBL" id="BBA17933.1"/>
    </source>
</evidence>
<keyword evidence="1" id="KW-0479">Metal-binding</keyword>
<evidence type="ECO:0000256" key="4">
    <source>
        <dbReference type="PROSITE-ProRule" id="PRU00510"/>
    </source>
</evidence>
<dbReference type="GO" id="GO:0008270">
    <property type="term" value="F:zinc ion binding"/>
    <property type="evidence" value="ECO:0007669"/>
    <property type="project" value="UniProtKB-KW"/>
</dbReference>
<feature type="domain" description="Zinc finger DksA/TraR C4-type" evidence="6">
    <location>
        <begin position="94"/>
        <end position="121"/>
    </location>
</feature>
<evidence type="ECO:0000256" key="3">
    <source>
        <dbReference type="ARBA" id="ARBA00022833"/>
    </source>
</evidence>
<keyword evidence="3" id="KW-0862">Zinc</keyword>
<evidence type="ECO:0000256" key="1">
    <source>
        <dbReference type="ARBA" id="ARBA00022723"/>
    </source>
</evidence>
<evidence type="ECO:0000313" key="8">
    <source>
        <dbReference type="Proteomes" id="UP000262607"/>
    </source>
</evidence>
<feature type="zinc finger region" description="dksA C4-type" evidence="4">
    <location>
        <begin position="98"/>
        <end position="122"/>
    </location>
</feature>
<feature type="coiled-coil region" evidence="5">
    <location>
        <begin position="18"/>
        <end position="45"/>
    </location>
</feature>
<dbReference type="PROSITE" id="PS51128">
    <property type="entry name" value="ZF_DKSA_2"/>
    <property type="match status" value="1"/>
</dbReference>
<dbReference type="EMBL" id="AP014610">
    <property type="protein sequence ID" value="BBA17933.1"/>
    <property type="molecule type" value="Genomic_DNA"/>
</dbReference>